<evidence type="ECO:0000256" key="1">
    <source>
        <dbReference type="ARBA" id="ARBA00009320"/>
    </source>
</evidence>
<dbReference type="InterPro" id="IPR050571">
    <property type="entry name" value="Class-IV_PLP-Dep_Aminotrnsfr"/>
</dbReference>
<dbReference type="OrthoDB" id="451849at2"/>
<gene>
    <name evidence="2" type="ORF">DYY88_16305</name>
</gene>
<comment type="similarity">
    <text evidence="1">Belongs to the class-IV pyridoxal-phosphate-dependent aminotransferase family.</text>
</comment>
<keyword evidence="3" id="KW-1185">Reference proteome</keyword>
<dbReference type="InterPro" id="IPR036038">
    <property type="entry name" value="Aminotransferase-like"/>
</dbReference>
<dbReference type="Proteomes" id="UP000292459">
    <property type="component" value="Unassembled WGS sequence"/>
</dbReference>
<dbReference type="Gene3D" id="3.30.470.10">
    <property type="match status" value="1"/>
</dbReference>
<evidence type="ECO:0000313" key="3">
    <source>
        <dbReference type="Proteomes" id="UP000292459"/>
    </source>
</evidence>
<dbReference type="GO" id="GO:0046394">
    <property type="term" value="P:carboxylic acid biosynthetic process"/>
    <property type="evidence" value="ECO:0007669"/>
    <property type="project" value="UniProtKB-ARBA"/>
</dbReference>
<dbReference type="SUPFAM" id="SSF56752">
    <property type="entry name" value="D-aminoacid aminotransferase-like PLP-dependent enzymes"/>
    <property type="match status" value="1"/>
</dbReference>
<comment type="caution">
    <text evidence="2">The sequence shown here is derived from an EMBL/GenBank/DDBJ whole genome shotgun (WGS) entry which is preliminary data.</text>
</comment>
<keyword evidence="2" id="KW-0456">Lyase</keyword>
<evidence type="ECO:0000313" key="2">
    <source>
        <dbReference type="EMBL" id="RZM77208.1"/>
    </source>
</evidence>
<dbReference type="InterPro" id="IPR043132">
    <property type="entry name" value="BCAT-like_C"/>
</dbReference>
<dbReference type="Pfam" id="PF01063">
    <property type="entry name" value="Aminotran_4"/>
    <property type="match status" value="1"/>
</dbReference>
<dbReference type="PANTHER" id="PTHR42743">
    <property type="entry name" value="AMINO-ACID AMINOTRANSFERASE"/>
    <property type="match status" value="1"/>
</dbReference>
<name>A0A4Q7E4R3_9CYAN</name>
<accession>A0A4Q7E4R3</accession>
<sequence>MSRPSAQPAQSCYWYAGQLLTGDRLSLPLHEPGLLFGATVFTTLRVYEQALDHPWTAWSRHCQRIARSLQTFHWPEPDWSRIRQGAEKLAPTFPVLRVTIFPDGRELILGRSLPSHLHTWQTQGITAWVAEGSDFQRSLPGHKTGNYLGCWLALQAAQRAQAQEAILLTGQGDWLETSTGNLWGWANGQWFTPPLDEGILPGIMRSLVMQGFQAQHQTVQTAPWLPTQVSQFTYLAYTNSVMPVVPIHTVLQGTASVNYNPDQDQTQQLMNAWQAGTHET</sequence>
<dbReference type="EMBL" id="QVFV01000004">
    <property type="protein sequence ID" value="RZM77208.1"/>
    <property type="molecule type" value="Genomic_DNA"/>
</dbReference>
<protein>
    <submittedName>
        <fullName evidence="2">4-amino-4-deoxychorismate lyase</fullName>
    </submittedName>
</protein>
<reference evidence="2 3" key="1">
    <citation type="submission" date="2018-11" db="EMBL/GenBank/DDBJ databases">
        <title>Whole genome sequencing of an environmental sample.</title>
        <authorList>
            <person name="Sarangi A.N."/>
            <person name="Singh D."/>
            <person name="Tripathy S."/>
        </authorList>
    </citation>
    <scope>NUCLEOTIDE SEQUENCE [LARGE SCALE GENOMIC DNA]</scope>
    <source>
        <strain evidence="2 3">Lakshadweep</strain>
    </source>
</reference>
<proteinExistence type="inferred from homology"/>
<dbReference type="AlphaFoldDB" id="A0A4Q7E4R3"/>
<dbReference type="InterPro" id="IPR001544">
    <property type="entry name" value="Aminotrans_IV"/>
</dbReference>
<dbReference type="RefSeq" id="WP_044151536.1">
    <property type="nucleotide sequence ID" value="NZ_QVFV01000004.1"/>
</dbReference>
<dbReference type="Gene3D" id="3.20.10.10">
    <property type="entry name" value="D-amino Acid Aminotransferase, subunit A, domain 2"/>
    <property type="match status" value="1"/>
</dbReference>
<dbReference type="PANTHER" id="PTHR42743:SF11">
    <property type="entry name" value="AMINODEOXYCHORISMATE LYASE"/>
    <property type="match status" value="1"/>
</dbReference>
<dbReference type="InterPro" id="IPR043131">
    <property type="entry name" value="BCAT-like_N"/>
</dbReference>
<organism evidence="2 3">
    <name type="scientific">Leptolyngbya iicbica LK</name>
    <dbReference type="NCBI Taxonomy" id="2294035"/>
    <lineage>
        <taxon>Bacteria</taxon>
        <taxon>Bacillati</taxon>
        <taxon>Cyanobacteriota</taxon>
        <taxon>Cyanophyceae</taxon>
        <taxon>Leptolyngbyales</taxon>
        <taxon>Leptolyngbyaceae</taxon>
        <taxon>Leptolyngbya group</taxon>
        <taxon>Leptolyngbya</taxon>
        <taxon>Leptolyngbya iicbica</taxon>
    </lineage>
</organism>
<dbReference type="GO" id="GO:0016829">
    <property type="term" value="F:lyase activity"/>
    <property type="evidence" value="ECO:0007669"/>
    <property type="project" value="UniProtKB-KW"/>
</dbReference>
<dbReference type="GO" id="GO:0005829">
    <property type="term" value="C:cytosol"/>
    <property type="evidence" value="ECO:0007669"/>
    <property type="project" value="TreeGrafter"/>
</dbReference>